<organism evidence="8 9">
    <name type="scientific">Microcaecilia unicolor</name>
    <dbReference type="NCBI Taxonomy" id="1415580"/>
    <lineage>
        <taxon>Eukaryota</taxon>
        <taxon>Metazoa</taxon>
        <taxon>Chordata</taxon>
        <taxon>Craniata</taxon>
        <taxon>Vertebrata</taxon>
        <taxon>Euteleostomi</taxon>
        <taxon>Amphibia</taxon>
        <taxon>Gymnophiona</taxon>
        <taxon>Siphonopidae</taxon>
        <taxon>Microcaecilia</taxon>
    </lineage>
</organism>
<evidence type="ECO:0000313" key="8">
    <source>
        <dbReference type="Proteomes" id="UP000515156"/>
    </source>
</evidence>
<dbReference type="PANTHER" id="PTHR24271">
    <property type="entry name" value="KALLIKREIN-RELATED"/>
    <property type="match status" value="1"/>
</dbReference>
<dbReference type="SMART" id="SM00020">
    <property type="entry name" value="Tryp_SPc"/>
    <property type="match status" value="1"/>
</dbReference>
<dbReference type="Proteomes" id="UP000515156">
    <property type="component" value="Chromosome 4"/>
</dbReference>
<name>A0A6P7Y692_9AMPH</name>
<dbReference type="InParanoid" id="A0A6P7Y692"/>
<dbReference type="PROSITE" id="PS00134">
    <property type="entry name" value="TRYPSIN_HIS"/>
    <property type="match status" value="1"/>
</dbReference>
<dbReference type="PANTHER" id="PTHR24271:SF51">
    <property type="entry name" value="GRANZYME M"/>
    <property type="match status" value="1"/>
</dbReference>
<dbReference type="InterPro" id="IPR018114">
    <property type="entry name" value="TRYPSIN_HIS"/>
</dbReference>
<dbReference type="InterPro" id="IPR009003">
    <property type="entry name" value="Peptidase_S1_PA"/>
</dbReference>
<accession>A0A6P7Y692</accession>
<evidence type="ECO:0000313" key="9">
    <source>
        <dbReference type="RefSeq" id="XP_030058269.1"/>
    </source>
</evidence>
<dbReference type="InterPro" id="IPR033116">
    <property type="entry name" value="TRYPSIN_SER"/>
</dbReference>
<dbReference type="AlphaFoldDB" id="A0A6P7Y692"/>
<dbReference type="KEGG" id="muo:115469615"/>
<dbReference type="InterPro" id="IPR001254">
    <property type="entry name" value="Trypsin_dom"/>
</dbReference>
<reference evidence="9" key="1">
    <citation type="submission" date="2025-08" db="UniProtKB">
        <authorList>
            <consortium name="RefSeq"/>
        </authorList>
    </citation>
    <scope>IDENTIFICATION</scope>
</reference>
<dbReference type="CDD" id="cd00190">
    <property type="entry name" value="Tryp_SPc"/>
    <property type="match status" value="1"/>
</dbReference>
<gene>
    <name evidence="9" type="primary">GZMM</name>
</gene>
<evidence type="ECO:0000256" key="2">
    <source>
        <dbReference type="ARBA" id="ARBA00022729"/>
    </source>
</evidence>
<evidence type="ECO:0000256" key="6">
    <source>
        <dbReference type="RuleBase" id="RU363034"/>
    </source>
</evidence>
<evidence type="ECO:0000256" key="3">
    <source>
        <dbReference type="ARBA" id="ARBA00022801"/>
    </source>
</evidence>
<dbReference type="SUPFAM" id="SSF50494">
    <property type="entry name" value="Trypsin-like serine proteases"/>
    <property type="match status" value="1"/>
</dbReference>
<protein>
    <submittedName>
        <fullName evidence="9">Granzyme M</fullName>
    </submittedName>
</protein>
<feature type="domain" description="Peptidase S1" evidence="7">
    <location>
        <begin position="38"/>
        <end position="267"/>
    </location>
</feature>
<keyword evidence="4 6" id="KW-0720">Serine protease</keyword>
<dbReference type="PRINTS" id="PR00722">
    <property type="entry name" value="CHYMOTRYPSIN"/>
</dbReference>
<dbReference type="Pfam" id="PF00089">
    <property type="entry name" value="Trypsin"/>
    <property type="match status" value="1"/>
</dbReference>
<dbReference type="OrthoDB" id="5597713at2759"/>
<dbReference type="PROSITE" id="PS00135">
    <property type="entry name" value="TRYPSIN_SER"/>
    <property type="match status" value="1"/>
</dbReference>
<proteinExistence type="predicted"/>
<dbReference type="InterPro" id="IPR001314">
    <property type="entry name" value="Peptidase_S1A"/>
</dbReference>
<keyword evidence="2" id="KW-0732">Signal</keyword>
<dbReference type="InterPro" id="IPR043504">
    <property type="entry name" value="Peptidase_S1_PA_chymotrypsin"/>
</dbReference>
<keyword evidence="1 6" id="KW-0645">Protease</keyword>
<dbReference type="FunCoup" id="A0A6P7Y692">
    <property type="interactions" value="58"/>
</dbReference>
<dbReference type="GO" id="GO:0004252">
    <property type="term" value="F:serine-type endopeptidase activity"/>
    <property type="evidence" value="ECO:0007669"/>
    <property type="project" value="InterPro"/>
</dbReference>
<keyword evidence="3 6" id="KW-0378">Hydrolase</keyword>
<dbReference type="Gene3D" id="2.40.10.10">
    <property type="entry name" value="Trypsin-like serine proteases"/>
    <property type="match status" value="2"/>
</dbReference>
<dbReference type="GeneID" id="115469615"/>
<dbReference type="GO" id="GO:0006508">
    <property type="term" value="P:proteolysis"/>
    <property type="evidence" value="ECO:0007669"/>
    <property type="project" value="UniProtKB-KW"/>
</dbReference>
<evidence type="ECO:0000256" key="1">
    <source>
        <dbReference type="ARBA" id="ARBA00022670"/>
    </source>
</evidence>
<evidence type="ECO:0000256" key="5">
    <source>
        <dbReference type="ARBA" id="ARBA00023157"/>
    </source>
</evidence>
<dbReference type="PROSITE" id="PS50240">
    <property type="entry name" value="TRYPSIN_DOM"/>
    <property type="match status" value="1"/>
</dbReference>
<evidence type="ECO:0000256" key="4">
    <source>
        <dbReference type="ARBA" id="ARBA00022825"/>
    </source>
</evidence>
<keyword evidence="8" id="KW-1185">Reference proteome</keyword>
<dbReference type="CTD" id="3004"/>
<sequence>MLKLLSFGSRVKGLRMVGALAMLIFLCTETGGRLHSGIIGGNVAKPHSRPYMVSLQVGGDHFCGGTLVQKQWVLTAAHCFPNLSKGQVTAVLGIQKLSDKLHPEQKFFINGYFPHPHYNDSTKENDIMLLHLARKATLNKCVNVLQLPKKDKSLLPKAICSVAGWGRYYAESPRSDVLRELNVKIMDSRMCNNSRFWNKEIVESMICIQAENSAPCKGDSGGPLVCGKGILTGVISFGPTTCRVNKFKPAVMTAVSKFIKWIKKIMA</sequence>
<dbReference type="FunFam" id="2.40.10.10:FF:000120">
    <property type="entry name" value="Putative serine protease"/>
    <property type="match status" value="1"/>
</dbReference>
<evidence type="ECO:0000259" key="7">
    <source>
        <dbReference type="PROSITE" id="PS50240"/>
    </source>
</evidence>
<dbReference type="RefSeq" id="XP_030058269.1">
    <property type="nucleotide sequence ID" value="XM_030202409.1"/>
</dbReference>
<keyword evidence="5" id="KW-1015">Disulfide bond</keyword>